<feature type="region of interest" description="Disordered" evidence="7">
    <location>
        <begin position="1"/>
        <end position="20"/>
    </location>
</feature>
<dbReference type="OrthoDB" id="19091at2759"/>
<dbReference type="Gene3D" id="1.20.5.170">
    <property type="match status" value="1"/>
</dbReference>
<dbReference type="InterPro" id="IPR010760">
    <property type="entry name" value="DNA-repair_Swi5"/>
</dbReference>
<dbReference type="PANTHER" id="PTHR46403:SF1">
    <property type="entry name" value="TP53-REGULATED INHIBITOR OF APOPTOSIS 1"/>
    <property type="match status" value="1"/>
</dbReference>
<evidence type="ECO:0000256" key="2">
    <source>
        <dbReference type="ARBA" id="ARBA00008060"/>
    </source>
</evidence>
<keyword evidence="9" id="KW-1185">Reference proteome</keyword>
<dbReference type="GO" id="GO:0005634">
    <property type="term" value="C:nucleus"/>
    <property type="evidence" value="ECO:0007669"/>
    <property type="project" value="TreeGrafter"/>
</dbReference>
<dbReference type="GO" id="GO:1990050">
    <property type="term" value="F:phosphatidic acid transfer activity"/>
    <property type="evidence" value="ECO:0007669"/>
    <property type="project" value="TreeGrafter"/>
</dbReference>
<comment type="catalytic activity">
    <reaction evidence="6">
        <text>a 1,2-diacyl-sn-glycero-3-phosphate(in) = a 1,2-diacyl-sn-glycero-3-phosphate(out)</text>
        <dbReference type="Rhea" id="RHEA:36435"/>
        <dbReference type="ChEBI" id="CHEBI:58608"/>
    </reaction>
</comment>
<dbReference type="Pfam" id="PF07061">
    <property type="entry name" value="Swi5"/>
    <property type="match status" value="1"/>
</dbReference>
<evidence type="ECO:0000313" key="8">
    <source>
        <dbReference type="EMBL" id="VVC41007.1"/>
    </source>
</evidence>
<comment type="similarity">
    <text evidence="2">Belongs to the SWI5/SAE3 family.</text>
</comment>
<evidence type="ECO:0000256" key="6">
    <source>
        <dbReference type="ARBA" id="ARBA00023706"/>
    </source>
</evidence>
<reference evidence="8 9" key="1">
    <citation type="submission" date="2019-08" db="EMBL/GenBank/DDBJ databases">
        <authorList>
            <person name="Alioto T."/>
            <person name="Alioto T."/>
            <person name="Gomez Garrido J."/>
        </authorList>
    </citation>
    <scope>NUCLEOTIDE SEQUENCE [LARGE SCALE GENOMIC DNA]</scope>
</reference>
<organism evidence="8 9">
    <name type="scientific">Cinara cedri</name>
    <dbReference type="NCBI Taxonomy" id="506608"/>
    <lineage>
        <taxon>Eukaryota</taxon>
        <taxon>Metazoa</taxon>
        <taxon>Ecdysozoa</taxon>
        <taxon>Arthropoda</taxon>
        <taxon>Hexapoda</taxon>
        <taxon>Insecta</taxon>
        <taxon>Pterygota</taxon>
        <taxon>Neoptera</taxon>
        <taxon>Paraneoptera</taxon>
        <taxon>Hemiptera</taxon>
        <taxon>Sternorrhyncha</taxon>
        <taxon>Aphidomorpha</taxon>
        <taxon>Aphidoidea</taxon>
        <taxon>Aphididae</taxon>
        <taxon>Lachninae</taxon>
        <taxon>Cinara</taxon>
    </lineage>
</organism>
<dbReference type="Proteomes" id="UP000325440">
    <property type="component" value="Unassembled WGS sequence"/>
</dbReference>
<dbReference type="GO" id="GO:0045332">
    <property type="term" value="P:phospholipid translocation"/>
    <property type="evidence" value="ECO:0007669"/>
    <property type="project" value="TreeGrafter"/>
</dbReference>
<protein>
    <submittedName>
        <fullName evidence="8">Mitochondrial distribution/morphology family 35/apoptosis,DNA repair protein, Swi5</fullName>
    </submittedName>
</protein>
<dbReference type="GO" id="GO:0006281">
    <property type="term" value="P:DNA repair"/>
    <property type="evidence" value="ECO:0007669"/>
    <property type="project" value="UniProtKB-KW"/>
</dbReference>
<keyword evidence="4" id="KW-1015">Disulfide bond</keyword>
<accession>A0A5E4NBD9</accession>
<evidence type="ECO:0000256" key="4">
    <source>
        <dbReference type="ARBA" id="ARBA00023157"/>
    </source>
</evidence>
<gene>
    <name evidence="8" type="ORF">CINCED_3A013699</name>
</gene>
<feature type="compositionally biased region" description="Polar residues" evidence="7">
    <location>
        <begin position="10"/>
        <end position="19"/>
    </location>
</feature>
<dbReference type="EMBL" id="CABPRJ010001911">
    <property type="protein sequence ID" value="VVC41007.1"/>
    <property type="molecule type" value="Genomic_DNA"/>
</dbReference>
<dbReference type="PANTHER" id="PTHR46403">
    <property type="entry name" value="TP53-REGULATED INHIBITOR OF APOPTOSIS 1"/>
    <property type="match status" value="1"/>
</dbReference>
<dbReference type="GO" id="GO:0005829">
    <property type="term" value="C:cytosol"/>
    <property type="evidence" value="ECO:0007669"/>
    <property type="project" value="TreeGrafter"/>
</dbReference>
<dbReference type="GO" id="GO:0005758">
    <property type="term" value="C:mitochondrial intermembrane space"/>
    <property type="evidence" value="ECO:0007669"/>
    <property type="project" value="TreeGrafter"/>
</dbReference>
<keyword evidence="3" id="KW-0227">DNA damage</keyword>
<evidence type="ECO:0000313" key="9">
    <source>
        <dbReference type="Proteomes" id="UP000325440"/>
    </source>
</evidence>
<evidence type="ECO:0000256" key="1">
    <source>
        <dbReference type="ARBA" id="ARBA00006196"/>
    </source>
</evidence>
<evidence type="ECO:0000256" key="3">
    <source>
        <dbReference type="ARBA" id="ARBA00022763"/>
    </source>
</evidence>
<keyword evidence="5" id="KW-0234">DNA repair</keyword>
<dbReference type="InterPro" id="IPR007918">
    <property type="entry name" value="MDM35_apoptosis"/>
</dbReference>
<comment type="similarity">
    <text evidence="1">Belongs to the TRIAP1/MDM35 family.</text>
</comment>
<sequence>MRPMDDNDSRSPTTSSADRLNSFHPDCNNLKQQYDQCFNLWFTEHYMNGHYDNSDCQKVFENYTDCVKRGMKEYGLQYDQMSILNFGINQEKLSKSKSNNPNVDVVEEDQRLLQLENSLDIELKNLQEKKKERDKIMKALHHYNDIKDTTQIVLGQLAILEGVTVAEIHRKYNLLESD</sequence>
<evidence type="ECO:0000256" key="5">
    <source>
        <dbReference type="ARBA" id="ARBA00023204"/>
    </source>
</evidence>
<dbReference type="AlphaFoldDB" id="A0A5E4NBD9"/>
<dbReference type="Pfam" id="PF05254">
    <property type="entry name" value="UPF0203"/>
    <property type="match status" value="1"/>
</dbReference>
<proteinExistence type="inferred from homology"/>
<evidence type="ECO:0000256" key="7">
    <source>
        <dbReference type="SAM" id="MobiDB-lite"/>
    </source>
</evidence>
<name>A0A5E4NBD9_9HEMI</name>